<proteinExistence type="predicted"/>
<organism evidence="1">
    <name type="scientific">Anguilla anguilla</name>
    <name type="common">European freshwater eel</name>
    <name type="synonym">Muraena anguilla</name>
    <dbReference type="NCBI Taxonomy" id="7936"/>
    <lineage>
        <taxon>Eukaryota</taxon>
        <taxon>Metazoa</taxon>
        <taxon>Chordata</taxon>
        <taxon>Craniata</taxon>
        <taxon>Vertebrata</taxon>
        <taxon>Euteleostomi</taxon>
        <taxon>Actinopterygii</taxon>
        <taxon>Neopterygii</taxon>
        <taxon>Teleostei</taxon>
        <taxon>Anguilliformes</taxon>
        <taxon>Anguillidae</taxon>
        <taxon>Anguilla</taxon>
    </lineage>
</organism>
<dbReference type="AlphaFoldDB" id="A0A0E9V0S5"/>
<protein>
    <submittedName>
        <fullName evidence="1">Uncharacterized protein</fullName>
    </submittedName>
</protein>
<reference evidence="1" key="1">
    <citation type="submission" date="2014-11" db="EMBL/GenBank/DDBJ databases">
        <authorList>
            <person name="Amaro Gonzalez C."/>
        </authorList>
    </citation>
    <scope>NUCLEOTIDE SEQUENCE</scope>
</reference>
<reference evidence="1" key="2">
    <citation type="journal article" date="2015" name="Fish Shellfish Immunol.">
        <title>Early steps in the European eel (Anguilla anguilla)-Vibrio vulnificus interaction in the gills: Role of the RtxA13 toxin.</title>
        <authorList>
            <person name="Callol A."/>
            <person name="Pajuelo D."/>
            <person name="Ebbesson L."/>
            <person name="Teles M."/>
            <person name="MacKenzie S."/>
            <person name="Amaro C."/>
        </authorList>
    </citation>
    <scope>NUCLEOTIDE SEQUENCE</scope>
</reference>
<evidence type="ECO:0000313" key="1">
    <source>
        <dbReference type="EMBL" id="JAH71601.1"/>
    </source>
</evidence>
<sequence>MQKEINSGYEEMSTRVRYCFSSTFKATSLISKQAIPL</sequence>
<dbReference type="EMBL" id="GBXM01036976">
    <property type="protein sequence ID" value="JAH71601.1"/>
    <property type="molecule type" value="Transcribed_RNA"/>
</dbReference>
<accession>A0A0E9V0S5</accession>
<name>A0A0E9V0S5_ANGAN</name>